<feature type="compositionally biased region" description="Polar residues" evidence="1">
    <location>
        <begin position="54"/>
        <end position="63"/>
    </location>
</feature>
<organism evidence="2 3">
    <name type="scientific">Romanomermis culicivorax</name>
    <name type="common">Nematode worm</name>
    <dbReference type="NCBI Taxonomy" id="13658"/>
    <lineage>
        <taxon>Eukaryota</taxon>
        <taxon>Metazoa</taxon>
        <taxon>Ecdysozoa</taxon>
        <taxon>Nematoda</taxon>
        <taxon>Enoplea</taxon>
        <taxon>Dorylaimia</taxon>
        <taxon>Mermithida</taxon>
        <taxon>Mermithoidea</taxon>
        <taxon>Mermithidae</taxon>
        <taxon>Romanomermis</taxon>
    </lineage>
</organism>
<keyword evidence="2" id="KW-1185">Reference proteome</keyword>
<dbReference type="WBParaSite" id="nRc.2.0.1.t37923-RA">
    <property type="protein sequence ID" value="nRc.2.0.1.t37923-RA"/>
    <property type="gene ID" value="nRc.2.0.1.g37923"/>
</dbReference>
<sequence>MGVRRCKKQDLKRIAKATGEIVLLMQPVEGNQNKKPGKAENVNRRRGPTENIETKTATLSIKA</sequence>
<proteinExistence type="predicted"/>
<dbReference type="AlphaFoldDB" id="A0A915KGI0"/>
<feature type="region of interest" description="Disordered" evidence="1">
    <location>
        <begin position="28"/>
        <end position="63"/>
    </location>
</feature>
<evidence type="ECO:0000313" key="2">
    <source>
        <dbReference type="Proteomes" id="UP000887565"/>
    </source>
</evidence>
<protein>
    <submittedName>
        <fullName evidence="3">Uncharacterized protein</fullName>
    </submittedName>
</protein>
<name>A0A915KGI0_ROMCU</name>
<evidence type="ECO:0000313" key="3">
    <source>
        <dbReference type="WBParaSite" id="nRc.2.0.1.t37923-RA"/>
    </source>
</evidence>
<dbReference type="Proteomes" id="UP000887565">
    <property type="component" value="Unplaced"/>
</dbReference>
<reference evidence="3" key="1">
    <citation type="submission" date="2022-11" db="UniProtKB">
        <authorList>
            <consortium name="WormBaseParasite"/>
        </authorList>
    </citation>
    <scope>IDENTIFICATION</scope>
</reference>
<evidence type="ECO:0000256" key="1">
    <source>
        <dbReference type="SAM" id="MobiDB-lite"/>
    </source>
</evidence>
<accession>A0A915KGI0</accession>